<keyword evidence="1" id="KW-0802">TPR repeat</keyword>
<dbReference type="GO" id="GO:0097730">
    <property type="term" value="C:non-motile cilium"/>
    <property type="evidence" value="ECO:0007669"/>
    <property type="project" value="TreeGrafter"/>
</dbReference>
<dbReference type="SMART" id="SM00028">
    <property type="entry name" value="TPR"/>
    <property type="match status" value="5"/>
</dbReference>
<dbReference type="GO" id="GO:0034464">
    <property type="term" value="C:BBSome"/>
    <property type="evidence" value="ECO:0007669"/>
    <property type="project" value="InterPro"/>
</dbReference>
<dbReference type="Pfam" id="PF13432">
    <property type="entry name" value="TPR_16"/>
    <property type="match status" value="1"/>
</dbReference>
<dbReference type="SUPFAM" id="SSF48452">
    <property type="entry name" value="TPR-like"/>
    <property type="match status" value="2"/>
</dbReference>
<dbReference type="CDD" id="cd21341">
    <property type="entry name" value="TTC8_N"/>
    <property type="match status" value="1"/>
</dbReference>
<dbReference type="PANTHER" id="PTHR44177:SF1">
    <property type="entry name" value="TETRATRICOPEPTIDE REPEAT PROTEIN 8"/>
    <property type="match status" value="1"/>
</dbReference>
<evidence type="ECO:0000256" key="3">
    <source>
        <dbReference type="SAM" id="SignalP"/>
    </source>
</evidence>
<feature type="compositionally biased region" description="Polar residues" evidence="2">
    <location>
        <begin position="279"/>
        <end position="294"/>
    </location>
</feature>
<dbReference type="InterPro" id="IPR011990">
    <property type="entry name" value="TPR-like_helical_dom_sf"/>
</dbReference>
<gene>
    <name evidence="4" type="ORF">TVY486_1113380</name>
</gene>
<feature type="repeat" description="TPR" evidence="1">
    <location>
        <begin position="561"/>
        <end position="594"/>
    </location>
</feature>
<keyword evidence="3" id="KW-0732">Signal</keyword>
<dbReference type="GO" id="GO:1905515">
    <property type="term" value="P:non-motile cilium assembly"/>
    <property type="evidence" value="ECO:0007669"/>
    <property type="project" value="InterPro"/>
</dbReference>
<feature type="compositionally biased region" description="Pro residues" evidence="2">
    <location>
        <begin position="259"/>
        <end position="269"/>
    </location>
</feature>
<feature type="chain" id="PRO_5003409917" description="Bardet-Biedl syndrome 8 protein" evidence="3">
    <location>
        <begin position="17"/>
        <end position="610"/>
    </location>
</feature>
<feature type="compositionally biased region" description="Polar residues" evidence="2">
    <location>
        <begin position="202"/>
        <end position="213"/>
    </location>
</feature>
<evidence type="ECO:0000256" key="1">
    <source>
        <dbReference type="PROSITE-ProRule" id="PRU00339"/>
    </source>
</evidence>
<accession>G0U8D1</accession>
<organism evidence="4">
    <name type="scientific">Trypanosoma vivax (strain Y486)</name>
    <dbReference type="NCBI Taxonomy" id="1055687"/>
    <lineage>
        <taxon>Eukaryota</taxon>
        <taxon>Discoba</taxon>
        <taxon>Euglenozoa</taxon>
        <taxon>Kinetoplastea</taxon>
        <taxon>Metakinetoplastina</taxon>
        <taxon>Trypanosomatida</taxon>
        <taxon>Trypanosomatidae</taxon>
        <taxon>Trypanosoma</taxon>
        <taxon>Duttonella</taxon>
    </lineage>
</organism>
<protein>
    <recommendedName>
        <fullName evidence="5">Bardet-Biedl syndrome 8 protein</fullName>
    </recommendedName>
</protein>
<dbReference type="AlphaFoldDB" id="G0U8D1"/>
<dbReference type="GO" id="GO:0036064">
    <property type="term" value="C:ciliary basal body"/>
    <property type="evidence" value="ECO:0007669"/>
    <property type="project" value="TreeGrafter"/>
</dbReference>
<evidence type="ECO:0000256" key="2">
    <source>
        <dbReference type="SAM" id="MobiDB-lite"/>
    </source>
</evidence>
<proteinExistence type="predicted"/>
<feature type="region of interest" description="Disordered" evidence="2">
    <location>
        <begin position="194"/>
        <end position="213"/>
    </location>
</feature>
<evidence type="ECO:0000313" key="4">
    <source>
        <dbReference type="EMBL" id="CCC53854.1"/>
    </source>
</evidence>
<reference evidence="4" key="1">
    <citation type="journal article" date="2012" name="Proc. Natl. Acad. Sci. U.S.A.">
        <title>Antigenic diversity is generated by distinct evolutionary mechanisms in African trypanosome species.</title>
        <authorList>
            <person name="Jackson A.P."/>
            <person name="Berry A."/>
            <person name="Aslett M."/>
            <person name="Allison H.C."/>
            <person name="Burton P."/>
            <person name="Vavrova-Anderson J."/>
            <person name="Brown R."/>
            <person name="Browne H."/>
            <person name="Corton N."/>
            <person name="Hauser H."/>
            <person name="Gamble J."/>
            <person name="Gilderthorp R."/>
            <person name="Marcello L."/>
            <person name="McQuillan J."/>
            <person name="Otto T.D."/>
            <person name="Quail M.A."/>
            <person name="Sanders M.J."/>
            <person name="van Tonder A."/>
            <person name="Ginger M.L."/>
            <person name="Field M.C."/>
            <person name="Barry J.D."/>
            <person name="Hertz-Fowler C."/>
            <person name="Berriman M."/>
        </authorList>
    </citation>
    <scope>NUCLEOTIDE SEQUENCE</scope>
    <source>
        <strain evidence="4">Y486</strain>
    </source>
</reference>
<dbReference type="InterPro" id="IPR019734">
    <property type="entry name" value="TPR_rpt"/>
</dbReference>
<dbReference type="Gene3D" id="1.25.40.10">
    <property type="entry name" value="Tetratricopeptide repeat domain"/>
    <property type="match status" value="1"/>
</dbReference>
<dbReference type="EMBL" id="HE573027">
    <property type="protein sequence ID" value="CCC53854.1"/>
    <property type="molecule type" value="Genomic_DNA"/>
</dbReference>
<dbReference type="VEuPathDB" id="TriTrypDB:TvY486_1113380"/>
<dbReference type="PANTHER" id="PTHR44177">
    <property type="entry name" value="TETRATRICOPEPTIDE REPEAT PROTEIN 8"/>
    <property type="match status" value="1"/>
</dbReference>
<feature type="signal peptide" evidence="3">
    <location>
        <begin position="1"/>
        <end position="16"/>
    </location>
</feature>
<dbReference type="Pfam" id="PF13181">
    <property type="entry name" value="TPR_8"/>
    <property type="match status" value="2"/>
</dbReference>
<sequence length="610" mass="68072">MTKVLALLITYIGASAVFHWARCVVPLSFSPLHYPRHVLVTSPLFSWSCCPLSTRMSQHTLCALTFATLSCVEGRVETYSYVYTGNVQHLLPLQAQETRGNLSLFVCLCMCASGFFLFPVCSRKFWPGETKSSLMEKTMNAGKPASSLPPPTAPPKLPTGIDPTYYALSLLRRRRLDECIAVTKQFLAAAAQMKSTPEHASQEQGPAQRTSITDSPLWFIQTRALATRNLFEEIDMDDDGLDNVLLEGEQAVHSSVSRPPLPSGLPRPPALNSGIPKPQLQQPRQTGRPISSRSGFARPGSQCNRPGSSAARPVSSRLMRIGTASLQAISDGSQINVQRLDLNYYVKERPILAKLLCDYLLHVEHRPKTVLELCTLALANQLQNSQDWWWMSRLGQAYYRLGLLREAEQQFKAALAVQENVADVLRLAKVYARMDQPLKALEILTNASRRNPMDHHLLVGMARLHEQLQDMEKSSSMYRRVLQLDSTSVEAIACIAAYHFYENQQPELALRLYRRLLQMGVQTTELWNNLGLCCLYSSQYDIALSCLHRAAATAGNDEILSDVWYNIGHVGIVTGDLRLAERAFLVAIEANPNHTEAFNNLAVLHLRIGT</sequence>
<name>G0U8D1_TRYVY</name>
<evidence type="ECO:0008006" key="5">
    <source>
        <dbReference type="Google" id="ProtNLM"/>
    </source>
</evidence>
<dbReference type="PROSITE" id="PS50005">
    <property type="entry name" value="TPR"/>
    <property type="match status" value="1"/>
</dbReference>
<feature type="region of interest" description="Disordered" evidence="2">
    <location>
        <begin position="251"/>
        <end position="314"/>
    </location>
</feature>
<dbReference type="InterPro" id="IPR028796">
    <property type="entry name" value="BBS8"/>
</dbReference>